<protein>
    <submittedName>
        <fullName evidence="2">Uncharacterized protein</fullName>
    </submittedName>
</protein>
<name>A0A426ZP39_ENSVE</name>
<comment type="caution">
    <text evidence="2">The sequence shown here is derived from an EMBL/GenBank/DDBJ whole genome shotgun (WGS) entry which is preliminary data.</text>
</comment>
<evidence type="ECO:0000256" key="1">
    <source>
        <dbReference type="SAM" id="MobiDB-lite"/>
    </source>
</evidence>
<evidence type="ECO:0000313" key="2">
    <source>
        <dbReference type="EMBL" id="RRT65728.1"/>
    </source>
</evidence>
<dbReference type="EMBL" id="AMZH03005716">
    <property type="protein sequence ID" value="RRT65728.1"/>
    <property type="molecule type" value="Genomic_DNA"/>
</dbReference>
<proteinExistence type="predicted"/>
<organism evidence="2 3">
    <name type="scientific">Ensete ventricosum</name>
    <name type="common">Abyssinian banana</name>
    <name type="synonym">Musa ensete</name>
    <dbReference type="NCBI Taxonomy" id="4639"/>
    <lineage>
        <taxon>Eukaryota</taxon>
        <taxon>Viridiplantae</taxon>
        <taxon>Streptophyta</taxon>
        <taxon>Embryophyta</taxon>
        <taxon>Tracheophyta</taxon>
        <taxon>Spermatophyta</taxon>
        <taxon>Magnoliopsida</taxon>
        <taxon>Liliopsida</taxon>
        <taxon>Zingiberales</taxon>
        <taxon>Musaceae</taxon>
        <taxon>Ensete</taxon>
    </lineage>
</organism>
<reference evidence="2 3" key="1">
    <citation type="journal article" date="2014" name="Agronomy (Basel)">
        <title>A Draft Genome Sequence for Ensete ventricosum, the Drought-Tolerant Tree Against Hunger.</title>
        <authorList>
            <person name="Harrison J."/>
            <person name="Moore K.A."/>
            <person name="Paszkiewicz K."/>
            <person name="Jones T."/>
            <person name="Grant M."/>
            <person name="Ambacheew D."/>
            <person name="Muzemil S."/>
            <person name="Studholme D.J."/>
        </authorList>
    </citation>
    <scope>NUCLEOTIDE SEQUENCE [LARGE SCALE GENOMIC DNA]</scope>
</reference>
<dbReference type="AlphaFoldDB" id="A0A426ZP39"/>
<dbReference type="Proteomes" id="UP000287651">
    <property type="component" value="Unassembled WGS sequence"/>
</dbReference>
<gene>
    <name evidence="2" type="ORF">B296_00033677</name>
</gene>
<accession>A0A426ZP39</accession>
<feature type="compositionally biased region" description="Basic and acidic residues" evidence="1">
    <location>
        <begin position="132"/>
        <end position="150"/>
    </location>
</feature>
<feature type="region of interest" description="Disordered" evidence="1">
    <location>
        <begin position="113"/>
        <end position="173"/>
    </location>
</feature>
<evidence type="ECO:0000313" key="3">
    <source>
        <dbReference type="Proteomes" id="UP000287651"/>
    </source>
</evidence>
<sequence length="173" mass="18709">MTGERQRGFDEHHGVVEQRKEWTVATGDATMARGVVAWVGRGDRRGSLVAMMTLLAEEERKEWATVGGLGQGEVEQGRKKGAAVMRARAKQSRGGSREAAIVGKSEAAMWGATVATRWQGKKGDGNGQRRQQHGERLQQQDGRGGREMAAAKEGSSVGSNYSSKVAGEEGRWQ</sequence>